<name>A0AA91EE34_9GAMM</name>
<gene>
    <name evidence="2" type="ORF">M993_02298</name>
</gene>
<dbReference type="Proteomes" id="UP000078431">
    <property type="component" value="Unassembled WGS sequence"/>
</dbReference>
<comment type="caution">
    <text evidence="2">The sequence shown here is derived from an EMBL/GenBank/DDBJ whole genome shotgun (WGS) entry which is preliminary data.</text>
</comment>
<dbReference type="EMBL" id="LXEX01000031">
    <property type="protein sequence ID" value="OAT58995.1"/>
    <property type="molecule type" value="Genomic_DNA"/>
</dbReference>
<evidence type="ECO:0000313" key="2">
    <source>
        <dbReference type="EMBL" id="OAT58995.1"/>
    </source>
</evidence>
<feature type="transmembrane region" description="Helical" evidence="1">
    <location>
        <begin position="12"/>
        <end position="34"/>
    </location>
</feature>
<keyword evidence="1" id="KW-0812">Transmembrane</keyword>
<keyword evidence="1" id="KW-1133">Transmembrane helix</keyword>
<evidence type="ECO:0000313" key="3">
    <source>
        <dbReference type="Proteomes" id="UP000078431"/>
    </source>
</evidence>
<keyword evidence="3" id="KW-1185">Reference proteome</keyword>
<evidence type="ECO:0000256" key="1">
    <source>
        <dbReference type="SAM" id="Phobius"/>
    </source>
</evidence>
<dbReference type="AlphaFoldDB" id="A0AA91EE34"/>
<dbReference type="RefSeq" id="WP_061552917.1">
    <property type="nucleotide sequence ID" value="NZ_LXEX01000031.1"/>
</dbReference>
<sequence length="212" mass="22367">MPTLLLNFLKNNWVTLVVIAVLMVAGAGLGYLAAGHTYQHDIDQANQRESATRTDFDAFKLTAQTEKTAAAQQSAAELADALTLQKQYQAEAETLSAQLLAKQGELEQARQAFQRTIKNVIEKDGIAYTGIGPHSLCALRASLGYPGCGERVPGATGADAGHPADAASPAGGLSPAGILTLGSDYGTWCQTLESKLRTLNAFYQGADKKDGQ</sequence>
<protein>
    <submittedName>
        <fullName evidence="2">Uncharacterized protein</fullName>
    </submittedName>
</protein>
<proteinExistence type="predicted"/>
<reference evidence="2 3" key="1">
    <citation type="submission" date="2016-04" db="EMBL/GenBank/DDBJ databases">
        <title>ATOL: Assembling a taxonomically balanced genome-scale reconstruction of the evolutionary history of the Enterobacteriaceae.</title>
        <authorList>
            <person name="Plunkett G.III."/>
            <person name="Neeno-Eckwall E.C."/>
            <person name="Glasner J.D."/>
            <person name="Perna N.T."/>
        </authorList>
    </citation>
    <scope>NUCLEOTIDE SEQUENCE [LARGE SCALE GENOMIC DNA]</scope>
    <source>
        <strain evidence="2 3">ATCC 12841</strain>
    </source>
</reference>
<accession>A0AA91EE34</accession>
<organism evidence="2 3">
    <name type="scientific">Obesumbacterium proteus ATCC 12841</name>
    <dbReference type="NCBI Taxonomy" id="1354268"/>
    <lineage>
        <taxon>Bacteria</taxon>
        <taxon>Pseudomonadati</taxon>
        <taxon>Pseudomonadota</taxon>
        <taxon>Gammaproteobacteria</taxon>
        <taxon>Enterobacterales</taxon>
        <taxon>Hafniaceae</taxon>
        <taxon>Obesumbacterium</taxon>
    </lineage>
</organism>
<keyword evidence="1" id="KW-0472">Membrane</keyword>